<dbReference type="Proteomes" id="UP000600363">
    <property type="component" value="Unassembled WGS sequence"/>
</dbReference>
<accession>A0A832W0K7</accession>
<sequence length="69" mass="7739">MAEEERRYPSTNPCGAGPCYTEPLVKKQIRENIRSGEMHEATCPVCGKVFLTNIEGTQVPCFEHQGQIQ</sequence>
<gene>
    <name evidence="1" type="ORF">HA299_06625</name>
</gene>
<reference evidence="1" key="1">
    <citation type="journal article" date="2020" name="bioRxiv">
        <title>A rank-normalized archaeal taxonomy based on genome phylogeny resolves widespread incomplete and uneven classifications.</title>
        <authorList>
            <person name="Rinke C."/>
            <person name="Chuvochina M."/>
            <person name="Mussig A.J."/>
            <person name="Chaumeil P.-A."/>
            <person name="Waite D.W."/>
            <person name="Whitman W.B."/>
            <person name="Parks D.H."/>
            <person name="Hugenholtz P."/>
        </authorList>
    </citation>
    <scope>NUCLEOTIDE SEQUENCE</scope>
    <source>
        <strain evidence="1">UBA12518</strain>
    </source>
</reference>
<organism evidence="1 2">
    <name type="scientific">Methermicoccus shengliensis</name>
    <dbReference type="NCBI Taxonomy" id="660064"/>
    <lineage>
        <taxon>Archaea</taxon>
        <taxon>Methanobacteriati</taxon>
        <taxon>Methanobacteriota</taxon>
        <taxon>Stenosarchaea group</taxon>
        <taxon>Methanomicrobia</taxon>
        <taxon>Methanosarcinales</taxon>
        <taxon>Methermicoccaceae</taxon>
        <taxon>Methermicoccus</taxon>
    </lineage>
</organism>
<name>A0A832W0K7_9EURY</name>
<evidence type="ECO:0000313" key="1">
    <source>
        <dbReference type="EMBL" id="HIH70265.1"/>
    </source>
</evidence>
<evidence type="ECO:0000313" key="2">
    <source>
        <dbReference type="Proteomes" id="UP000600363"/>
    </source>
</evidence>
<proteinExistence type="predicted"/>
<protein>
    <submittedName>
        <fullName evidence="1">Uncharacterized protein</fullName>
    </submittedName>
</protein>
<dbReference type="RefSeq" id="WP_157203018.1">
    <property type="nucleotide sequence ID" value="NZ_DUIH01000021.1"/>
</dbReference>
<comment type="caution">
    <text evidence="1">The sequence shown here is derived from an EMBL/GenBank/DDBJ whole genome shotgun (WGS) entry which is preliminary data.</text>
</comment>
<dbReference type="AlphaFoldDB" id="A0A832W0K7"/>
<dbReference type="EMBL" id="DUIH01000021">
    <property type="protein sequence ID" value="HIH70265.1"/>
    <property type="molecule type" value="Genomic_DNA"/>
</dbReference>